<evidence type="ECO:0000313" key="3">
    <source>
        <dbReference type="EMBL" id="OUR97801.1"/>
    </source>
</evidence>
<gene>
    <name evidence="3" type="ORF">A9Q84_06265</name>
</gene>
<name>A0A1Y5F9I2_9BACT</name>
<sequence>MLKILASLFTLSISFQCFALVDYSEVEDVKSSRRAAPNRNQPAIIRKAPAQKASSNNSGGGGNFELSTLYEQQQVSAQTDDGDLSKVSFVGHFQTDYNLYLDVSYWMANATLNSSETSGDYEQGRPKVILGFNWLRFGKAQEMSTVDLFAGGVWKGSDSVASTRTDKIIGIETSKRFYIFALALGYEYHLTGTPESESETAIGNIGILKTSLGWMVSGDISFVLEAGMVKIDSDSNLDRANRLTESTQFSYLRPSALLGLSRSVSLEIGGVFRTRRARDVDTLLGAKLWNVPGAYGNSLFAGIRLSI</sequence>
<dbReference type="EMBL" id="MAAO01000005">
    <property type="protein sequence ID" value="OUR97801.1"/>
    <property type="molecule type" value="Genomic_DNA"/>
</dbReference>
<protein>
    <submittedName>
        <fullName evidence="3">Uncharacterized protein</fullName>
    </submittedName>
</protein>
<feature type="region of interest" description="Disordered" evidence="1">
    <location>
        <begin position="31"/>
        <end position="59"/>
    </location>
</feature>
<evidence type="ECO:0000256" key="2">
    <source>
        <dbReference type="SAM" id="SignalP"/>
    </source>
</evidence>
<organism evidence="3 4">
    <name type="scientific">Halobacteriovorax marinus</name>
    <dbReference type="NCBI Taxonomy" id="97084"/>
    <lineage>
        <taxon>Bacteria</taxon>
        <taxon>Pseudomonadati</taxon>
        <taxon>Bdellovibrionota</taxon>
        <taxon>Bacteriovoracia</taxon>
        <taxon>Bacteriovoracales</taxon>
        <taxon>Halobacteriovoraceae</taxon>
        <taxon>Halobacteriovorax</taxon>
    </lineage>
</organism>
<evidence type="ECO:0000313" key="4">
    <source>
        <dbReference type="Proteomes" id="UP000196531"/>
    </source>
</evidence>
<feature type="chain" id="PRO_5012328211" evidence="2">
    <location>
        <begin position="20"/>
        <end position="307"/>
    </location>
</feature>
<reference evidence="4" key="1">
    <citation type="journal article" date="2017" name="Proc. Natl. Acad. Sci. U.S.A.">
        <title>Simulation of Deepwater Horizon oil plume reveals substrate specialization within a complex community of hydrocarbon-degraders.</title>
        <authorList>
            <person name="Hu P."/>
            <person name="Dubinsky E.A."/>
            <person name="Probst A.J."/>
            <person name="Wang J."/>
            <person name="Sieber C.M.K."/>
            <person name="Tom L.M."/>
            <person name="Gardinali P."/>
            <person name="Banfield J.F."/>
            <person name="Atlas R.M."/>
            <person name="Andersen G.L."/>
        </authorList>
    </citation>
    <scope>NUCLEOTIDE SEQUENCE [LARGE SCALE GENOMIC DNA]</scope>
</reference>
<dbReference type="Proteomes" id="UP000196531">
    <property type="component" value="Unassembled WGS sequence"/>
</dbReference>
<feature type="signal peptide" evidence="2">
    <location>
        <begin position="1"/>
        <end position="19"/>
    </location>
</feature>
<comment type="caution">
    <text evidence="3">The sequence shown here is derived from an EMBL/GenBank/DDBJ whole genome shotgun (WGS) entry which is preliminary data.</text>
</comment>
<proteinExistence type="predicted"/>
<keyword evidence="2" id="KW-0732">Signal</keyword>
<evidence type="ECO:0000256" key="1">
    <source>
        <dbReference type="SAM" id="MobiDB-lite"/>
    </source>
</evidence>
<accession>A0A1Y5F9I2</accession>
<dbReference type="AlphaFoldDB" id="A0A1Y5F9I2"/>